<dbReference type="OrthoDB" id="9133224at2"/>
<name>A0A2U1CS33_9BURK</name>
<proteinExistence type="predicted"/>
<protein>
    <submittedName>
        <fullName evidence="1">Uncharacterized protein</fullName>
    </submittedName>
</protein>
<sequence>MKYAHEVIDLLAPYPGRQFRMAEIVRYVEPQANGVARQRVHKGVLRVLKSLEEHGQVEIQPAAEAGGFARYSWKVRHQVVANRDRNRDNIGRAFAP</sequence>
<reference evidence="1 2" key="1">
    <citation type="submission" date="2018-04" db="EMBL/GenBank/DDBJ databases">
        <title>Genomic Encyclopedia of Type Strains, Phase IV (KMG-IV): sequencing the most valuable type-strain genomes for metagenomic binning, comparative biology and taxonomic classification.</title>
        <authorList>
            <person name="Goeker M."/>
        </authorList>
    </citation>
    <scope>NUCLEOTIDE SEQUENCE [LARGE SCALE GENOMIC DNA]</scope>
    <source>
        <strain evidence="1 2">DSM 10065</strain>
    </source>
</reference>
<comment type="caution">
    <text evidence="1">The sequence shown here is derived from an EMBL/GenBank/DDBJ whole genome shotgun (WGS) entry which is preliminary data.</text>
</comment>
<dbReference type="AlphaFoldDB" id="A0A2U1CS33"/>
<evidence type="ECO:0000313" key="1">
    <source>
        <dbReference type="EMBL" id="PVY68634.1"/>
    </source>
</evidence>
<dbReference type="Proteomes" id="UP000246145">
    <property type="component" value="Unassembled WGS sequence"/>
</dbReference>
<keyword evidence="2" id="KW-1185">Reference proteome</keyword>
<dbReference type="EMBL" id="QEKO01000001">
    <property type="protein sequence ID" value="PVY68634.1"/>
    <property type="molecule type" value="Genomic_DNA"/>
</dbReference>
<evidence type="ECO:0000313" key="2">
    <source>
        <dbReference type="Proteomes" id="UP000246145"/>
    </source>
</evidence>
<accession>A0A2U1CS33</accession>
<organism evidence="1 2">
    <name type="scientific">Pusillimonas noertemannii</name>
    <dbReference type="NCBI Taxonomy" id="305977"/>
    <lineage>
        <taxon>Bacteria</taxon>
        <taxon>Pseudomonadati</taxon>
        <taxon>Pseudomonadota</taxon>
        <taxon>Betaproteobacteria</taxon>
        <taxon>Burkholderiales</taxon>
        <taxon>Alcaligenaceae</taxon>
        <taxon>Pusillimonas</taxon>
    </lineage>
</organism>
<gene>
    <name evidence="1" type="ORF">C7440_1045</name>
</gene>